<dbReference type="OrthoDB" id="2142040at2759"/>
<dbReference type="EMBL" id="ML735243">
    <property type="protein sequence ID" value="KAE8391715.1"/>
    <property type="molecule type" value="Genomic_DNA"/>
</dbReference>
<dbReference type="PANTHER" id="PTHR34706">
    <property type="entry name" value="SLR1338 PROTEIN"/>
    <property type="match status" value="1"/>
</dbReference>
<keyword evidence="1" id="KW-0040">ANK repeat</keyword>
<dbReference type="InterPro" id="IPR036770">
    <property type="entry name" value="Ankyrin_rpt-contain_sf"/>
</dbReference>
<dbReference type="InterPro" id="IPR002110">
    <property type="entry name" value="Ankyrin_rpt"/>
</dbReference>
<dbReference type="Gene3D" id="1.25.40.20">
    <property type="entry name" value="Ankyrin repeat-containing domain"/>
    <property type="match status" value="1"/>
</dbReference>
<organism evidence="2">
    <name type="scientific">Petromyces alliaceus</name>
    <name type="common">Aspergillus alliaceus</name>
    <dbReference type="NCBI Taxonomy" id="209559"/>
    <lineage>
        <taxon>Eukaryota</taxon>
        <taxon>Fungi</taxon>
        <taxon>Dikarya</taxon>
        <taxon>Ascomycota</taxon>
        <taxon>Pezizomycotina</taxon>
        <taxon>Eurotiomycetes</taxon>
        <taxon>Eurotiomycetidae</taxon>
        <taxon>Eurotiales</taxon>
        <taxon>Aspergillaceae</taxon>
        <taxon>Aspergillus</taxon>
        <taxon>Aspergillus subgen. Circumdati</taxon>
    </lineage>
</organism>
<dbReference type="SUPFAM" id="SSF48403">
    <property type="entry name" value="Ankyrin repeat"/>
    <property type="match status" value="1"/>
</dbReference>
<evidence type="ECO:0000256" key="1">
    <source>
        <dbReference type="PROSITE-ProRule" id="PRU00023"/>
    </source>
</evidence>
<feature type="repeat" description="ANK" evidence="1">
    <location>
        <begin position="39"/>
        <end position="71"/>
    </location>
</feature>
<dbReference type="PANTHER" id="PTHR34706:SF3">
    <property type="entry name" value="ANKYRIN REPEAT PROTEIN (AFU_ORTHOLOGUE AFUA_7G06200)"/>
    <property type="match status" value="1"/>
</dbReference>
<dbReference type="PROSITE" id="PS50297">
    <property type="entry name" value="ANK_REP_REGION"/>
    <property type="match status" value="1"/>
</dbReference>
<dbReference type="Proteomes" id="UP000326877">
    <property type="component" value="Unassembled WGS sequence"/>
</dbReference>
<name>A0A5N7CC60_PETAA</name>
<protein>
    <recommendedName>
        <fullName evidence="3">Ankyrin repeat-containing domain protein</fullName>
    </recommendedName>
</protein>
<dbReference type="Pfam" id="PF12796">
    <property type="entry name" value="Ank_2"/>
    <property type="match status" value="1"/>
</dbReference>
<proteinExistence type="predicted"/>
<dbReference type="PROSITE" id="PS50088">
    <property type="entry name" value="ANK_REPEAT"/>
    <property type="match status" value="1"/>
</dbReference>
<dbReference type="AlphaFoldDB" id="A0A5N7CC60"/>
<accession>A0A5N7CC60</accession>
<sequence length="439" mass="48938">MEEIPKDCNPDANTLLGKLSGTDLDKYLKTYDINDVNSSGWTLLATAAKAGLVKIVELLLGSKADANTKNTDGYAPIHLAANAKKERDQTTKNVTVILIAITQARDPEVIKVLRKAGVDLNATTKDGETAKDLAESSSDPKIKSPIKPDLPALSRLRAITWVVNVAVSILSYVNQNIVIRGITRLFGLFRRTPKTLAKPSAPVDPKAPERQEAFDTDFAKAIHNSITKEEFAKDVAQYVKNTGLEKFFAPDNPFLQQVAEKVSKLRDDPNNLLNKPDQIRDLTRLALSQAALCRGMYYRYYWVEGNDGRMNAQRELVERTMSIATRLVPDDKVVHLRFINRSGDGLTDLRAEDIRSKLNFVPSGGTEIGTSLKEKALKPFIYDVLRSGRNLERPYLILTITDGCPTTEKEDTFETAITECNRKLVAKKYRPQGERICFL</sequence>
<evidence type="ECO:0008006" key="3">
    <source>
        <dbReference type="Google" id="ProtNLM"/>
    </source>
</evidence>
<evidence type="ECO:0000313" key="2">
    <source>
        <dbReference type="EMBL" id="KAE8391715.1"/>
    </source>
</evidence>
<reference evidence="2" key="1">
    <citation type="submission" date="2019-04" db="EMBL/GenBank/DDBJ databases">
        <title>Friends and foes A comparative genomics studyof 23 Aspergillus species from section Flavi.</title>
        <authorList>
            <consortium name="DOE Joint Genome Institute"/>
            <person name="Kjaerbolling I."/>
            <person name="Vesth T."/>
            <person name="Frisvad J.C."/>
            <person name="Nybo J.L."/>
            <person name="Theobald S."/>
            <person name="Kildgaard S."/>
            <person name="Isbrandt T."/>
            <person name="Kuo A."/>
            <person name="Sato A."/>
            <person name="Lyhne E.K."/>
            <person name="Kogle M.E."/>
            <person name="Wiebenga A."/>
            <person name="Kun R.S."/>
            <person name="Lubbers R.J."/>
            <person name="Makela M.R."/>
            <person name="Barry K."/>
            <person name="Chovatia M."/>
            <person name="Clum A."/>
            <person name="Daum C."/>
            <person name="Haridas S."/>
            <person name="He G."/>
            <person name="LaButti K."/>
            <person name="Lipzen A."/>
            <person name="Mondo S."/>
            <person name="Riley R."/>
            <person name="Salamov A."/>
            <person name="Simmons B.A."/>
            <person name="Magnuson J.K."/>
            <person name="Henrissat B."/>
            <person name="Mortensen U.H."/>
            <person name="Larsen T.O."/>
            <person name="Devries R.P."/>
            <person name="Grigoriev I.V."/>
            <person name="Machida M."/>
            <person name="Baker S.E."/>
            <person name="Andersen M.R."/>
        </authorList>
    </citation>
    <scope>NUCLEOTIDE SEQUENCE [LARGE SCALE GENOMIC DNA]</scope>
    <source>
        <strain evidence="2">IBT 14317</strain>
    </source>
</reference>
<gene>
    <name evidence="2" type="ORF">BDV23DRAFT_171479</name>
</gene>
<dbReference type="SMART" id="SM00248">
    <property type="entry name" value="ANK"/>
    <property type="match status" value="2"/>
</dbReference>